<reference evidence="1" key="1">
    <citation type="journal article" date="2020" name="Stud. Mycol.">
        <title>101 Dothideomycetes genomes: a test case for predicting lifestyles and emergence of pathogens.</title>
        <authorList>
            <person name="Haridas S."/>
            <person name="Albert R."/>
            <person name="Binder M."/>
            <person name="Bloem J."/>
            <person name="Labutti K."/>
            <person name="Salamov A."/>
            <person name="Andreopoulos B."/>
            <person name="Baker S."/>
            <person name="Barry K."/>
            <person name="Bills G."/>
            <person name="Bluhm B."/>
            <person name="Cannon C."/>
            <person name="Castanera R."/>
            <person name="Culley D."/>
            <person name="Daum C."/>
            <person name="Ezra D."/>
            <person name="Gonzalez J."/>
            <person name="Henrissat B."/>
            <person name="Kuo A."/>
            <person name="Liang C."/>
            <person name="Lipzen A."/>
            <person name="Lutzoni F."/>
            <person name="Magnuson J."/>
            <person name="Mondo S."/>
            <person name="Nolan M."/>
            <person name="Ohm R."/>
            <person name="Pangilinan J."/>
            <person name="Park H.-J."/>
            <person name="Ramirez L."/>
            <person name="Alfaro M."/>
            <person name="Sun H."/>
            <person name="Tritt A."/>
            <person name="Yoshinaga Y."/>
            <person name="Zwiers L.-H."/>
            <person name="Turgeon B."/>
            <person name="Goodwin S."/>
            <person name="Spatafora J."/>
            <person name="Crous P."/>
            <person name="Grigoriev I."/>
        </authorList>
    </citation>
    <scope>NUCLEOTIDE SEQUENCE</scope>
    <source>
        <strain evidence="1">CBS 207.26</strain>
    </source>
</reference>
<proteinExistence type="predicted"/>
<protein>
    <submittedName>
        <fullName evidence="1">Uncharacterized protein</fullName>
    </submittedName>
</protein>
<dbReference type="EMBL" id="ML994661">
    <property type="protein sequence ID" value="KAF2179977.1"/>
    <property type="molecule type" value="Genomic_DNA"/>
</dbReference>
<evidence type="ECO:0000313" key="1">
    <source>
        <dbReference type="EMBL" id="KAF2179977.1"/>
    </source>
</evidence>
<keyword evidence="2" id="KW-1185">Reference proteome</keyword>
<sequence>MPWPKKVYYNCGANGHEAETVGVAVMGRMKVCTSRSEKWNQTQRETLARSFAPQPPRTATPFLNQTATLSVASSTFTDSYPTRIPGNAPSPVSLLRKSTTLLSTIQTPGLPATIAEGGILTIQQGQGRVHEREMEAQIQDEAHQSHVRTVLTERQTRAPPRCIR</sequence>
<accession>A0A6A6DKD0</accession>
<evidence type="ECO:0000313" key="2">
    <source>
        <dbReference type="Proteomes" id="UP000800200"/>
    </source>
</evidence>
<dbReference type="Proteomes" id="UP000800200">
    <property type="component" value="Unassembled WGS sequence"/>
</dbReference>
<dbReference type="AlphaFoldDB" id="A0A6A6DKD0"/>
<gene>
    <name evidence="1" type="ORF">K469DRAFT_693648</name>
</gene>
<organism evidence="1 2">
    <name type="scientific">Zopfia rhizophila CBS 207.26</name>
    <dbReference type="NCBI Taxonomy" id="1314779"/>
    <lineage>
        <taxon>Eukaryota</taxon>
        <taxon>Fungi</taxon>
        <taxon>Dikarya</taxon>
        <taxon>Ascomycota</taxon>
        <taxon>Pezizomycotina</taxon>
        <taxon>Dothideomycetes</taxon>
        <taxon>Dothideomycetes incertae sedis</taxon>
        <taxon>Zopfiaceae</taxon>
        <taxon>Zopfia</taxon>
    </lineage>
</organism>
<name>A0A6A6DKD0_9PEZI</name>